<gene>
    <name evidence="10" type="ORF">QI30_09160</name>
</gene>
<feature type="modified residue" description="N6-(pyridoxal phosphate)lysine" evidence="8">
    <location>
        <position position="202"/>
    </location>
</feature>
<dbReference type="Proteomes" id="UP000288623">
    <property type="component" value="Unassembled WGS sequence"/>
</dbReference>
<accession>A0A433RSJ4</accession>
<evidence type="ECO:0000256" key="9">
    <source>
        <dbReference type="RuleBase" id="RU362118"/>
    </source>
</evidence>
<evidence type="ECO:0000256" key="1">
    <source>
        <dbReference type="ARBA" id="ARBA00001933"/>
    </source>
</evidence>
<evidence type="ECO:0000256" key="5">
    <source>
        <dbReference type="ARBA" id="ARBA00022898"/>
    </source>
</evidence>
<dbReference type="GO" id="GO:0005737">
    <property type="term" value="C:cytoplasm"/>
    <property type="evidence" value="ECO:0007669"/>
    <property type="project" value="TreeGrafter"/>
</dbReference>
<dbReference type="PROSITE" id="PS00868">
    <property type="entry name" value="CYS_MET_METAB_PP"/>
    <property type="match status" value="1"/>
</dbReference>
<evidence type="ECO:0000256" key="8">
    <source>
        <dbReference type="PIRSR" id="PIRSR001434-2"/>
    </source>
</evidence>
<dbReference type="Gene3D" id="3.90.1150.10">
    <property type="entry name" value="Aspartate Aminotransferase, domain 1"/>
    <property type="match status" value="1"/>
</dbReference>
<evidence type="ECO:0000256" key="6">
    <source>
        <dbReference type="ARBA" id="ARBA00023167"/>
    </source>
</evidence>
<dbReference type="PIRSF" id="PIRSF001434">
    <property type="entry name" value="CGS"/>
    <property type="match status" value="1"/>
</dbReference>
<dbReference type="AlphaFoldDB" id="A0A433RSJ4"/>
<protein>
    <recommendedName>
        <fullName evidence="3">cysteine-S-conjugate beta-lyase</fullName>
        <ecNumber evidence="3">4.4.1.13</ecNumber>
    </recommendedName>
</protein>
<dbReference type="InterPro" id="IPR054542">
    <property type="entry name" value="Cys_met_metab_PP"/>
</dbReference>
<dbReference type="InterPro" id="IPR015421">
    <property type="entry name" value="PyrdxlP-dep_Trfase_major"/>
</dbReference>
<reference evidence="10 11" key="1">
    <citation type="submission" date="2014-11" db="EMBL/GenBank/DDBJ databases">
        <title>Genome sequence and analysis of novel Kurthia sp.</title>
        <authorList>
            <person name="Lawson J.N."/>
            <person name="Gonzalez J.E."/>
            <person name="Rinauldi L."/>
            <person name="Xuan Z."/>
            <person name="Firman A."/>
            <person name="Shaddox L."/>
            <person name="Trudeau A."/>
            <person name="Shah S."/>
            <person name="Reiman D."/>
        </authorList>
    </citation>
    <scope>NUCLEOTIDE SEQUENCE [LARGE SCALE GENOMIC DNA]</scope>
    <source>
        <strain evidence="10 11">3B1D</strain>
    </source>
</reference>
<dbReference type="GO" id="GO:0009086">
    <property type="term" value="P:methionine biosynthetic process"/>
    <property type="evidence" value="ECO:0007669"/>
    <property type="project" value="UniProtKB-KW"/>
</dbReference>
<dbReference type="GO" id="GO:0030170">
    <property type="term" value="F:pyridoxal phosphate binding"/>
    <property type="evidence" value="ECO:0007669"/>
    <property type="project" value="InterPro"/>
</dbReference>
<keyword evidence="7" id="KW-0456">Lyase</keyword>
<dbReference type="GO" id="GO:0019346">
    <property type="term" value="P:transsulfuration"/>
    <property type="evidence" value="ECO:0007669"/>
    <property type="project" value="InterPro"/>
</dbReference>
<organism evidence="10 11">
    <name type="scientific">Candidatus Kurthia intestinigallinarum</name>
    <dbReference type="NCBI Taxonomy" id="1562256"/>
    <lineage>
        <taxon>Bacteria</taxon>
        <taxon>Bacillati</taxon>
        <taxon>Bacillota</taxon>
        <taxon>Bacilli</taxon>
        <taxon>Bacillales</taxon>
        <taxon>Caryophanaceae</taxon>
        <taxon>Kurthia</taxon>
    </lineage>
</organism>
<dbReference type="PANTHER" id="PTHR11808:SF50">
    <property type="entry name" value="CYSTATHIONINE BETA-LYASE"/>
    <property type="match status" value="1"/>
</dbReference>
<comment type="similarity">
    <text evidence="2 9">Belongs to the trans-sulfuration enzymes family.</text>
</comment>
<dbReference type="InterPro" id="IPR015422">
    <property type="entry name" value="PyrdxlP-dep_Trfase_small"/>
</dbReference>
<keyword evidence="5 8" id="KW-0663">Pyridoxal phosphate</keyword>
<keyword evidence="10" id="KW-0808">Transferase</keyword>
<evidence type="ECO:0000256" key="7">
    <source>
        <dbReference type="ARBA" id="ARBA00023239"/>
    </source>
</evidence>
<dbReference type="InterPro" id="IPR000277">
    <property type="entry name" value="Cys/Met-Metab_PyrdxlP-dep_enz"/>
</dbReference>
<dbReference type="CDD" id="cd00614">
    <property type="entry name" value="CGS_like"/>
    <property type="match status" value="1"/>
</dbReference>
<evidence type="ECO:0000256" key="4">
    <source>
        <dbReference type="ARBA" id="ARBA00022605"/>
    </source>
</evidence>
<dbReference type="GO" id="GO:0016740">
    <property type="term" value="F:transferase activity"/>
    <property type="evidence" value="ECO:0007669"/>
    <property type="project" value="UniProtKB-KW"/>
</dbReference>
<comment type="caution">
    <text evidence="10">The sequence shown here is derived from an EMBL/GenBank/DDBJ whole genome shotgun (WGS) entry which is preliminary data.</text>
</comment>
<evidence type="ECO:0000313" key="10">
    <source>
        <dbReference type="EMBL" id="RUS55116.1"/>
    </source>
</evidence>
<name>A0A433RSJ4_9BACL</name>
<keyword evidence="6" id="KW-0486">Methionine biosynthesis</keyword>
<dbReference type="EC" id="4.4.1.13" evidence="3"/>
<dbReference type="FunFam" id="3.90.1150.10:FF:000033">
    <property type="entry name" value="Cystathionine gamma-synthase"/>
    <property type="match status" value="1"/>
</dbReference>
<evidence type="ECO:0000313" key="11">
    <source>
        <dbReference type="Proteomes" id="UP000288623"/>
    </source>
</evidence>
<dbReference type="Gene3D" id="3.40.640.10">
    <property type="entry name" value="Type I PLP-dependent aspartate aminotransferase-like (Major domain)"/>
    <property type="match status" value="1"/>
</dbReference>
<evidence type="ECO:0000256" key="3">
    <source>
        <dbReference type="ARBA" id="ARBA00012224"/>
    </source>
</evidence>
<dbReference type="InterPro" id="IPR015424">
    <property type="entry name" value="PyrdxlP-dep_Trfase"/>
</dbReference>
<dbReference type="GO" id="GO:0047804">
    <property type="term" value="F:cysteine-S-conjugate beta-lyase activity"/>
    <property type="evidence" value="ECO:0007669"/>
    <property type="project" value="UniProtKB-EC"/>
</dbReference>
<dbReference type="OrthoDB" id="9780685at2"/>
<keyword evidence="4" id="KW-0028">Amino-acid biosynthesis</keyword>
<evidence type="ECO:0000256" key="2">
    <source>
        <dbReference type="ARBA" id="ARBA00009077"/>
    </source>
</evidence>
<proteinExistence type="inferred from homology"/>
<dbReference type="SUPFAM" id="SSF53383">
    <property type="entry name" value="PLP-dependent transferases"/>
    <property type="match status" value="1"/>
</dbReference>
<dbReference type="Pfam" id="PF01053">
    <property type="entry name" value="Cys_Met_Meta_PP"/>
    <property type="match status" value="1"/>
</dbReference>
<keyword evidence="11" id="KW-1185">Reference proteome</keyword>
<sequence>MTNHNENFETTLITASTRGDYETKTGAVNIPIYVSSTFDQEHFDSFGPFDYSRSGNPTRQALENTIAELEHGTRGFAFSSGIAAIASALLTLNAGDHIVITSEVYGGTYRFVTEVLPKYNITHTFADFSNLNEVEAAIQDNTKVLYAETPANPLLGITDLSGVIALAKKHQLKTFVDNTFMTPLYQKPLDLGADVILHSATKFLGGHSDIIAGLAVTKDEEIGNDIYFMQNSMGAILGAQDSFSLIQGIKTLNARLTLESASAEKIAHFLEKSDYVTAVHYPGLTSHPGHTTHFKQATSAGAVLSFELPSKEFTKVFVENVQIPIFAVSLGGVESILSYPVTMSHAAIPKEERDKRGITEGLLRLSVGLENVDDLIQDFEQAFAKAVEATAVK</sequence>
<dbReference type="FunFam" id="3.40.640.10:FF:000009">
    <property type="entry name" value="Cystathionine gamma-synthase homolog"/>
    <property type="match status" value="1"/>
</dbReference>
<dbReference type="PANTHER" id="PTHR11808">
    <property type="entry name" value="TRANS-SULFURATION ENZYME FAMILY MEMBER"/>
    <property type="match status" value="1"/>
</dbReference>
<dbReference type="RefSeq" id="WP_126990618.1">
    <property type="nucleotide sequence ID" value="NZ_JTFC01000031.1"/>
</dbReference>
<dbReference type="EMBL" id="JTFC01000031">
    <property type="protein sequence ID" value="RUS55116.1"/>
    <property type="molecule type" value="Genomic_DNA"/>
</dbReference>
<comment type="cofactor">
    <cofactor evidence="1 9">
        <name>pyridoxal 5'-phosphate</name>
        <dbReference type="ChEBI" id="CHEBI:597326"/>
    </cofactor>
</comment>